<protein>
    <recommendedName>
        <fullName evidence="2">histidine kinase</fullName>
        <ecNumber evidence="2">2.7.13.3</ecNumber>
    </recommendedName>
</protein>
<dbReference type="EC" id="2.7.13.3" evidence="2"/>
<dbReference type="PANTHER" id="PTHR43304:SF1">
    <property type="entry name" value="PAC DOMAIN-CONTAINING PROTEIN"/>
    <property type="match status" value="1"/>
</dbReference>
<dbReference type="SMART" id="SM00387">
    <property type="entry name" value="HATPase_c"/>
    <property type="match status" value="1"/>
</dbReference>
<dbReference type="SUPFAM" id="SSF55874">
    <property type="entry name" value="ATPase domain of HSP90 chaperone/DNA topoisomerase II/histidine kinase"/>
    <property type="match status" value="1"/>
</dbReference>
<evidence type="ECO:0000259" key="9">
    <source>
        <dbReference type="PROSITE" id="PS50110"/>
    </source>
</evidence>
<feature type="region of interest" description="Disordered" evidence="7">
    <location>
        <begin position="88"/>
        <end position="118"/>
    </location>
</feature>
<dbReference type="InterPro" id="IPR035965">
    <property type="entry name" value="PAS-like_dom_sf"/>
</dbReference>
<dbReference type="Gene3D" id="3.30.450.40">
    <property type="match status" value="1"/>
</dbReference>
<dbReference type="FunFam" id="3.30.565.10:FF:000006">
    <property type="entry name" value="Sensor histidine kinase WalK"/>
    <property type="match status" value="1"/>
</dbReference>
<feature type="domain" description="Response regulatory" evidence="9">
    <location>
        <begin position="126"/>
        <end position="240"/>
    </location>
</feature>
<dbReference type="CDD" id="cd00082">
    <property type="entry name" value="HisKA"/>
    <property type="match status" value="1"/>
</dbReference>
<dbReference type="InterPro" id="IPR003018">
    <property type="entry name" value="GAF"/>
</dbReference>
<dbReference type="PANTHER" id="PTHR43304">
    <property type="entry name" value="PHYTOCHROME-LIKE PROTEIN CPH1"/>
    <property type="match status" value="1"/>
</dbReference>
<dbReference type="AlphaFoldDB" id="A0A2K3USF8"/>
<evidence type="ECO:0000256" key="4">
    <source>
        <dbReference type="ARBA" id="ARBA00022679"/>
    </source>
</evidence>
<evidence type="ECO:0000256" key="1">
    <source>
        <dbReference type="ARBA" id="ARBA00000085"/>
    </source>
</evidence>
<accession>A0A2K3USF8</accession>
<dbReference type="PRINTS" id="PR00344">
    <property type="entry name" value="BCTRLSENSOR"/>
</dbReference>
<dbReference type="SMART" id="SM00388">
    <property type="entry name" value="HisKA"/>
    <property type="match status" value="1"/>
</dbReference>
<dbReference type="Pfam" id="PF00512">
    <property type="entry name" value="HisKA"/>
    <property type="match status" value="1"/>
</dbReference>
<evidence type="ECO:0000256" key="2">
    <source>
        <dbReference type="ARBA" id="ARBA00012438"/>
    </source>
</evidence>
<dbReference type="Gene3D" id="1.10.287.130">
    <property type="match status" value="1"/>
</dbReference>
<evidence type="ECO:0000313" key="11">
    <source>
        <dbReference type="Proteomes" id="UP000236379"/>
    </source>
</evidence>
<evidence type="ECO:0000256" key="6">
    <source>
        <dbReference type="PROSITE-ProRule" id="PRU00169"/>
    </source>
</evidence>
<reference evidence="10 11" key="1">
    <citation type="submission" date="2018-01" db="EMBL/GenBank/DDBJ databases">
        <title>Deinococcus koreensis sp. nov., a radiation-resistant bacterium isolated from river water.</title>
        <authorList>
            <person name="Choi A."/>
        </authorList>
    </citation>
    <scope>NUCLEOTIDE SEQUENCE [LARGE SCALE GENOMIC DNA]</scope>
    <source>
        <strain evidence="10 11">SJW1-2</strain>
    </source>
</reference>
<dbReference type="SUPFAM" id="SSF52172">
    <property type="entry name" value="CheY-like"/>
    <property type="match status" value="1"/>
</dbReference>
<keyword evidence="11" id="KW-1185">Reference proteome</keyword>
<dbReference type="SUPFAM" id="SSF55781">
    <property type="entry name" value="GAF domain-like"/>
    <property type="match status" value="1"/>
</dbReference>
<evidence type="ECO:0000259" key="8">
    <source>
        <dbReference type="PROSITE" id="PS50109"/>
    </source>
</evidence>
<gene>
    <name evidence="10" type="ORF">CVO96_18765</name>
</gene>
<keyword evidence="3 6" id="KW-0597">Phosphoprotein</keyword>
<dbReference type="InterPro" id="IPR036890">
    <property type="entry name" value="HATPase_C_sf"/>
</dbReference>
<dbReference type="SMART" id="SM00448">
    <property type="entry name" value="REC"/>
    <property type="match status" value="1"/>
</dbReference>
<proteinExistence type="predicted"/>
<dbReference type="OrthoDB" id="63160at2"/>
<dbReference type="InterPro" id="IPR003594">
    <property type="entry name" value="HATPase_dom"/>
</dbReference>
<feature type="region of interest" description="Disordered" evidence="7">
    <location>
        <begin position="1"/>
        <end position="54"/>
    </location>
</feature>
<keyword evidence="5" id="KW-0418">Kinase</keyword>
<dbReference type="PROSITE" id="PS50109">
    <property type="entry name" value="HIS_KIN"/>
    <property type="match status" value="1"/>
</dbReference>
<dbReference type="EMBL" id="PPPD01000003">
    <property type="protein sequence ID" value="PNY79476.1"/>
    <property type="molecule type" value="Genomic_DNA"/>
</dbReference>
<dbReference type="PROSITE" id="PS50110">
    <property type="entry name" value="RESPONSE_REGULATORY"/>
    <property type="match status" value="1"/>
</dbReference>
<sequence>MAGADPARSEPARHRRPGGARGAQARPPPGRHPGSRPDHLLEPPGCGGLLRPGRQQLLPEAGRLRALHRPAAAAPRLLAGHGAVAAAPGGAASRRRGRSGGAPVNGPEWLSGGSASGSEQLTRPLRVLIVDDSPEDAETFSTYLRGDPRRPRQCETLPLGELALERMLGDLPDCVLLDYSLPDMTGLEWLEQARPGCAVVMLTGLGDEAVAVAAMKAGAQDYLVKGRLSAETLRRALDGAVERYELQRRLAQANARTASVLASVTDAFMALDATFHVQYLNAAAETLTRRRAGSPPNPPLAPLLGASLWEVFPWLESHELGEQLRGAQRERFVVRLETQLSPLDGWYEVRIYPADDGLTVYFSDVSERRQAQALSLRASERLERLHRAGVALNAARSLAEVTACIVRQAAAVFGAVGGTLALQHLSEPVLQISDTFGVSDEEVRAWPLLPLAAPFPLCDAVRSREPVLLGTREEATLWYPRLFDSGEPHGHQAWAAVPLLRGDQVLGSLGLMFGTPQPFESDERTLMLAYAELGAQALARAQIFEAERELRASLERRVEARTAELRQSNRELEQFASVASHDLREPLRTISSYAQLLAGRYGPELDDRGVRYLNFILDGTGRLHRLIEDLLALSRVGTHGSTFSLTDTGALLDNTLKLLGTAIEESGARVSTQALPQVTADATQLGQLFQNLIANALKFRRAGVAPQVQVGAAREGAYWRFTVADNGLGIAPEHAEQVFHLFQRLHHREEYPGNGIGLSVCQKIVVRHGGRIGVDSLPGQGSTFWFTLPATPASLTVTGEAEPRG</sequence>
<dbReference type="Gene3D" id="3.30.450.20">
    <property type="entry name" value="PAS domain"/>
    <property type="match status" value="1"/>
</dbReference>
<dbReference type="Pfam" id="PF00072">
    <property type="entry name" value="Response_reg"/>
    <property type="match status" value="1"/>
</dbReference>
<evidence type="ECO:0000256" key="5">
    <source>
        <dbReference type="ARBA" id="ARBA00022777"/>
    </source>
</evidence>
<dbReference type="InterPro" id="IPR013656">
    <property type="entry name" value="PAS_4"/>
</dbReference>
<dbReference type="GO" id="GO:0000155">
    <property type="term" value="F:phosphorelay sensor kinase activity"/>
    <property type="evidence" value="ECO:0007669"/>
    <property type="project" value="InterPro"/>
</dbReference>
<dbReference type="Gene3D" id="3.40.50.2300">
    <property type="match status" value="1"/>
</dbReference>
<dbReference type="SUPFAM" id="SSF55785">
    <property type="entry name" value="PYP-like sensor domain (PAS domain)"/>
    <property type="match status" value="1"/>
</dbReference>
<evidence type="ECO:0000313" key="10">
    <source>
        <dbReference type="EMBL" id="PNY79476.1"/>
    </source>
</evidence>
<dbReference type="SMART" id="SM00065">
    <property type="entry name" value="GAF"/>
    <property type="match status" value="1"/>
</dbReference>
<dbReference type="InterPro" id="IPR029016">
    <property type="entry name" value="GAF-like_dom_sf"/>
</dbReference>
<dbReference type="InterPro" id="IPR011006">
    <property type="entry name" value="CheY-like_superfamily"/>
</dbReference>
<dbReference type="Gene3D" id="3.30.565.10">
    <property type="entry name" value="Histidine kinase-like ATPase, C-terminal domain"/>
    <property type="match status" value="1"/>
</dbReference>
<dbReference type="Pfam" id="PF02518">
    <property type="entry name" value="HATPase_c"/>
    <property type="match status" value="1"/>
</dbReference>
<keyword evidence="4" id="KW-0808">Transferase</keyword>
<organism evidence="10 11">
    <name type="scientific">Deinococcus koreensis</name>
    <dbReference type="NCBI Taxonomy" id="2054903"/>
    <lineage>
        <taxon>Bacteria</taxon>
        <taxon>Thermotogati</taxon>
        <taxon>Deinococcota</taxon>
        <taxon>Deinococci</taxon>
        <taxon>Deinococcales</taxon>
        <taxon>Deinococcaceae</taxon>
        <taxon>Deinococcus</taxon>
    </lineage>
</organism>
<dbReference type="Proteomes" id="UP000236379">
    <property type="component" value="Unassembled WGS sequence"/>
</dbReference>
<dbReference type="InterPro" id="IPR036097">
    <property type="entry name" value="HisK_dim/P_sf"/>
</dbReference>
<feature type="domain" description="Histidine kinase" evidence="8">
    <location>
        <begin position="578"/>
        <end position="792"/>
    </location>
</feature>
<evidence type="ECO:0000256" key="7">
    <source>
        <dbReference type="SAM" id="MobiDB-lite"/>
    </source>
</evidence>
<dbReference type="InterPro" id="IPR004358">
    <property type="entry name" value="Sig_transdc_His_kin-like_C"/>
</dbReference>
<evidence type="ECO:0000256" key="3">
    <source>
        <dbReference type="ARBA" id="ARBA00022553"/>
    </source>
</evidence>
<feature type="modified residue" description="4-aspartylphosphate" evidence="6">
    <location>
        <position position="178"/>
    </location>
</feature>
<dbReference type="InterPro" id="IPR001789">
    <property type="entry name" value="Sig_transdc_resp-reg_receiver"/>
</dbReference>
<comment type="caution">
    <text evidence="10">The sequence shown here is derived from an EMBL/GenBank/DDBJ whole genome shotgun (WGS) entry which is preliminary data.</text>
</comment>
<dbReference type="InterPro" id="IPR005467">
    <property type="entry name" value="His_kinase_dom"/>
</dbReference>
<dbReference type="SUPFAM" id="SSF47384">
    <property type="entry name" value="Homodimeric domain of signal transducing histidine kinase"/>
    <property type="match status" value="1"/>
</dbReference>
<dbReference type="Pfam" id="PF13185">
    <property type="entry name" value="GAF_2"/>
    <property type="match status" value="1"/>
</dbReference>
<name>A0A2K3USF8_9DEIO</name>
<dbReference type="Pfam" id="PF08448">
    <property type="entry name" value="PAS_4"/>
    <property type="match status" value="1"/>
</dbReference>
<dbReference type="InterPro" id="IPR052162">
    <property type="entry name" value="Sensor_kinase/Photoreceptor"/>
</dbReference>
<comment type="catalytic activity">
    <reaction evidence="1">
        <text>ATP + protein L-histidine = ADP + protein N-phospho-L-histidine.</text>
        <dbReference type="EC" id="2.7.13.3"/>
    </reaction>
</comment>
<dbReference type="InterPro" id="IPR003661">
    <property type="entry name" value="HisK_dim/P_dom"/>
</dbReference>